<keyword evidence="6" id="KW-0573">Peptidoglycan synthesis</keyword>
<dbReference type="RefSeq" id="WP_272748464.1">
    <property type="nucleotide sequence ID" value="NZ_JAQQKX010000009.1"/>
</dbReference>
<keyword evidence="4 6" id="KW-1133">Transmembrane helix</keyword>
<reference evidence="7 8" key="1">
    <citation type="submission" date="2023-01" db="EMBL/GenBank/DDBJ databases">
        <title>Novel species of the genus Asticcacaulis isolated from rivers.</title>
        <authorList>
            <person name="Lu H."/>
        </authorList>
    </citation>
    <scope>NUCLEOTIDE SEQUENCE [LARGE SCALE GENOMIC DNA]</scope>
    <source>
        <strain evidence="7 8">BYS171W</strain>
    </source>
</reference>
<protein>
    <recommendedName>
        <fullName evidence="6">Peptidoglycan glycosyltransferase MrdB</fullName>
        <shortName evidence="6">PGT</shortName>
        <ecNumber evidence="6">2.4.99.28</ecNumber>
    </recommendedName>
    <alternativeName>
        <fullName evidence="6">Cell elongation protein RodA</fullName>
    </alternativeName>
    <alternativeName>
        <fullName evidence="6">Cell wall polymerase</fullName>
    </alternativeName>
    <alternativeName>
        <fullName evidence="6">Peptidoglycan polymerase</fullName>
        <shortName evidence="6">PG polymerase</shortName>
    </alternativeName>
</protein>
<evidence type="ECO:0000256" key="1">
    <source>
        <dbReference type="ARBA" id="ARBA00004141"/>
    </source>
</evidence>
<organism evidence="7 8">
    <name type="scientific">Asticcacaulis aquaticus</name>
    <dbReference type="NCBI Taxonomy" id="2984212"/>
    <lineage>
        <taxon>Bacteria</taxon>
        <taxon>Pseudomonadati</taxon>
        <taxon>Pseudomonadota</taxon>
        <taxon>Alphaproteobacteria</taxon>
        <taxon>Caulobacterales</taxon>
        <taxon>Caulobacteraceae</taxon>
        <taxon>Asticcacaulis</taxon>
    </lineage>
</organism>
<keyword evidence="6" id="KW-0997">Cell inner membrane</keyword>
<evidence type="ECO:0000256" key="3">
    <source>
        <dbReference type="ARBA" id="ARBA00022960"/>
    </source>
</evidence>
<dbReference type="Proteomes" id="UP001214854">
    <property type="component" value="Unassembled WGS sequence"/>
</dbReference>
<keyword evidence="6" id="KW-0328">Glycosyltransferase</keyword>
<feature type="transmembrane region" description="Helical" evidence="6">
    <location>
        <begin position="170"/>
        <end position="188"/>
    </location>
</feature>
<evidence type="ECO:0000256" key="5">
    <source>
        <dbReference type="ARBA" id="ARBA00023136"/>
    </source>
</evidence>
<gene>
    <name evidence="6 7" type="primary">rodA</name>
    <name evidence="6" type="synonym">mrdB</name>
    <name evidence="7" type="ORF">PQU92_12025</name>
</gene>
<keyword evidence="6" id="KW-0961">Cell wall biogenesis/degradation</keyword>
<evidence type="ECO:0000313" key="7">
    <source>
        <dbReference type="EMBL" id="MDC7684007.1"/>
    </source>
</evidence>
<feature type="transmembrane region" description="Helical" evidence="6">
    <location>
        <begin position="83"/>
        <end position="100"/>
    </location>
</feature>
<keyword evidence="2 6" id="KW-0812">Transmembrane</keyword>
<feature type="transmembrane region" description="Helical" evidence="6">
    <location>
        <begin position="57"/>
        <end position="77"/>
    </location>
</feature>
<name>A0ABT5HVR1_9CAUL</name>
<feature type="transmembrane region" description="Helical" evidence="6">
    <location>
        <begin position="313"/>
        <end position="341"/>
    </location>
</feature>
<comment type="caution">
    <text evidence="7">The sequence shown here is derived from an EMBL/GenBank/DDBJ whole genome shotgun (WGS) entry which is preliminary data.</text>
</comment>
<dbReference type="PANTHER" id="PTHR30474:SF1">
    <property type="entry name" value="PEPTIDOGLYCAN GLYCOSYLTRANSFERASE MRDB"/>
    <property type="match status" value="1"/>
</dbReference>
<keyword evidence="3 6" id="KW-0133">Cell shape</keyword>
<dbReference type="EC" id="2.4.99.28" evidence="6"/>
<dbReference type="PANTHER" id="PTHR30474">
    <property type="entry name" value="CELL CYCLE PROTEIN"/>
    <property type="match status" value="1"/>
</dbReference>
<feature type="transmembrane region" description="Helical" evidence="6">
    <location>
        <begin position="24"/>
        <end position="45"/>
    </location>
</feature>
<dbReference type="EMBL" id="JAQQKX010000009">
    <property type="protein sequence ID" value="MDC7684007.1"/>
    <property type="molecule type" value="Genomic_DNA"/>
</dbReference>
<proteinExistence type="inferred from homology"/>
<comment type="catalytic activity">
    <reaction evidence="6">
        <text>[GlcNAc-(1-&gt;4)-Mur2Ac(oyl-L-Ala-gamma-D-Glu-L-Lys-D-Ala-D-Ala)](n)-di-trans,octa-cis-undecaprenyl diphosphate + beta-D-GlcNAc-(1-&gt;4)-Mur2Ac(oyl-L-Ala-gamma-D-Glu-L-Lys-D-Ala-D-Ala)-di-trans,octa-cis-undecaprenyl diphosphate = [GlcNAc-(1-&gt;4)-Mur2Ac(oyl-L-Ala-gamma-D-Glu-L-Lys-D-Ala-D-Ala)](n+1)-di-trans,octa-cis-undecaprenyl diphosphate + di-trans,octa-cis-undecaprenyl diphosphate + H(+)</text>
        <dbReference type="Rhea" id="RHEA:23708"/>
        <dbReference type="Rhea" id="RHEA-COMP:9602"/>
        <dbReference type="Rhea" id="RHEA-COMP:9603"/>
        <dbReference type="ChEBI" id="CHEBI:15378"/>
        <dbReference type="ChEBI" id="CHEBI:58405"/>
        <dbReference type="ChEBI" id="CHEBI:60033"/>
        <dbReference type="ChEBI" id="CHEBI:78435"/>
        <dbReference type="EC" id="2.4.99.28"/>
    </reaction>
</comment>
<dbReference type="Pfam" id="PF01098">
    <property type="entry name" value="FTSW_RODA_SPOVE"/>
    <property type="match status" value="1"/>
</dbReference>
<dbReference type="NCBIfam" id="TIGR02210">
    <property type="entry name" value="rodA_shape"/>
    <property type="match status" value="1"/>
</dbReference>
<comment type="pathway">
    <text evidence="6">Cell wall biogenesis; peptidoglycan biosynthesis.</text>
</comment>
<evidence type="ECO:0000256" key="2">
    <source>
        <dbReference type="ARBA" id="ARBA00022692"/>
    </source>
</evidence>
<accession>A0ABT5HVR1</accession>
<evidence type="ECO:0000256" key="4">
    <source>
        <dbReference type="ARBA" id="ARBA00022989"/>
    </source>
</evidence>
<dbReference type="InterPro" id="IPR001182">
    <property type="entry name" value="FtsW/RodA"/>
</dbReference>
<evidence type="ECO:0000256" key="6">
    <source>
        <dbReference type="HAMAP-Rule" id="MF_02079"/>
    </source>
</evidence>
<keyword evidence="6" id="KW-0808">Transferase</keyword>
<dbReference type="HAMAP" id="MF_02079">
    <property type="entry name" value="PGT_RodA"/>
    <property type="match status" value="1"/>
</dbReference>
<comment type="subcellular location">
    <subcellularLocation>
        <location evidence="6">Cell inner membrane</location>
        <topology evidence="6">Multi-pass membrane protein</topology>
    </subcellularLocation>
    <subcellularLocation>
        <location evidence="1">Membrane</location>
        <topology evidence="1">Multi-pass membrane protein</topology>
    </subcellularLocation>
</comment>
<sequence>MAESAMTRRGERERYDVKLLQVDWGFALVLSLIAGIGALVLYSVGGMSWEPWAYNHLLRFGLCFVLMIALSLVDLRWWLQLCYPIYAVSLLLLVAVELFGDVRMGAQRWLSIGSFSMQPSEFMKLAIVMALARWYHEAGVKDATLSWKLIIPLSMIMVPVLLVAHQPDLGTAMLILLTGVTVMIVAGLDWRIIGAAAAAGAVAIPFFVIFVMHDYQRDRVLTFLNPEADPSGAGYHILQSKIAMGSGGLLGKGLGLGSQSQLNFLPEKHTDFILAAVCEELGFVGGFTVFALYGLAVYMALRIATLSHSHFGRLAAAGTTATFALYVLINGAMVMGLAPVVGVPQPLLSYGGSVMMTVMIGFGLVMGVKVHRYQELPRSQSFFAQFE</sequence>
<feature type="transmembrane region" description="Helical" evidence="6">
    <location>
        <begin position="347"/>
        <end position="368"/>
    </location>
</feature>
<keyword evidence="5 6" id="KW-0472">Membrane</keyword>
<comment type="similarity">
    <text evidence="6">Belongs to the SEDS family. MrdB/RodA subfamily.</text>
</comment>
<comment type="function">
    <text evidence="6">Peptidoglycan polymerase that is essential for cell wall elongation.</text>
</comment>
<keyword evidence="8" id="KW-1185">Reference proteome</keyword>
<feature type="transmembrane region" description="Helical" evidence="6">
    <location>
        <begin position="195"/>
        <end position="213"/>
    </location>
</feature>
<dbReference type="InterPro" id="IPR011923">
    <property type="entry name" value="RodA/MrdB"/>
</dbReference>
<evidence type="ECO:0000313" key="8">
    <source>
        <dbReference type="Proteomes" id="UP001214854"/>
    </source>
</evidence>
<keyword evidence="6" id="KW-1003">Cell membrane</keyword>
<feature type="transmembrane region" description="Helical" evidence="6">
    <location>
        <begin position="281"/>
        <end position="301"/>
    </location>
</feature>
<feature type="transmembrane region" description="Helical" evidence="6">
    <location>
        <begin position="145"/>
        <end position="164"/>
    </location>
</feature>